<dbReference type="EMBL" id="BGZK01000560">
    <property type="protein sequence ID" value="GBP50200.1"/>
    <property type="molecule type" value="Genomic_DNA"/>
</dbReference>
<sequence length="172" mass="19228">MFSRNERSYERSESRRSPPSMDTRNPRGVTSALPILGTNRISDRRGAGRWRNLESKFDTGREIELKVESEIEIGNEVKIKIDCGIIIRIKSATGIGMKSSTEADDRGRGCAGAARGRFSSDRSPARTDGQPDEVTKLVFDLTRSRRRAHNQSRLDRPGARGIIDVAIFTNHL</sequence>
<accession>A0A4C1WH69</accession>
<dbReference type="Proteomes" id="UP000299102">
    <property type="component" value="Unassembled WGS sequence"/>
</dbReference>
<proteinExistence type="predicted"/>
<organism evidence="2 3">
    <name type="scientific">Eumeta variegata</name>
    <name type="common">Bagworm moth</name>
    <name type="synonym">Eumeta japonica</name>
    <dbReference type="NCBI Taxonomy" id="151549"/>
    <lineage>
        <taxon>Eukaryota</taxon>
        <taxon>Metazoa</taxon>
        <taxon>Ecdysozoa</taxon>
        <taxon>Arthropoda</taxon>
        <taxon>Hexapoda</taxon>
        <taxon>Insecta</taxon>
        <taxon>Pterygota</taxon>
        <taxon>Neoptera</taxon>
        <taxon>Endopterygota</taxon>
        <taxon>Lepidoptera</taxon>
        <taxon>Glossata</taxon>
        <taxon>Ditrysia</taxon>
        <taxon>Tineoidea</taxon>
        <taxon>Psychidae</taxon>
        <taxon>Oiketicinae</taxon>
        <taxon>Eumeta</taxon>
    </lineage>
</organism>
<comment type="caution">
    <text evidence="2">The sequence shown here is derived from an EMBL/GenBank/DDBJ whole genome shotgun (WGS) entry which is preliminary data.</text>
</comment>
<evidence type="ECO:0000256" key="1">
    <source>
        <dbReference type="SAM" id="MobiDB-lite"/>
    </source>
</evidence>
<feature type="compositionally biased region" description="Basic and acidic residues" evidence="1">
    <location>
        <begin position="1"/>
        <end position="16"/>
    </location>
</feature>
<keyword evidence="3" id="KW-1185">Reference proteome</keyword>
<evidence type="ECO:0000313" key="2">
    <source>
        <dbReference type="EMBL" id="GBP50200.1"/>
    </source>
</evidence>
<dbReference type="AlphaFoldDB" id="A0A4C1WH69"/>
<evidence type="ECO:0000313" key="3">
    <source>
        <dbReference type="Proteomes" id="UP000299102"/>
    </source>
</evidence>
<gene>
    <name evidence="2" type="ORF">EVAR_97202_1</name>
</gene>
<feature type="region of interest" description="Disordered" evidence="1">
    <location>
        <begin position="1"/>
        <end position="31"/>
    </location>
</feature>
<reference evidence="2 3" key="1">
    <citation type="journal article" date="2019" name="Commun. Biol.">
        <title>The bagworm genome reveals a unique fibroin gene that provides high tensile strength.</title>
        <authorList>
            <person name="Kono N."/>
            <person name="Nakamura H."/>
            <person name="Ohtoshi R."/>
            <person name="Tomita M."/>
            <person name="Numata K."/>
            <person name="Arakawa K."/>
        </authorList>
    </citation>
    <scope>NUCLEOTIDE SEQUENCE [LARGE SCALE GENOMIC DNA]</scope>
</reference>
<protein>
    <submittedName>
        <fullName evidence="2">Uncharacterized protein</fullName>
    </submittedName>
</protein>
<feature type="region of interest" description="Disordered" evidence="1">
    <location>
        <begin position="98"/>
        <end position="134"/>
    </location>
</feature>
<name>A0A4C1WH69_EUMVA</name>